<gene>
    <name evidence="3" type="primary">LOC107894945</name>
</gene>
<sequence length="106" mass="11292">MVPKGNKTKPPKPPKPPVTKWSHPANGAATGTGTTGAACGRHTTSKNPQTNATNRGNGAKGRSRREEVNLYATKAVVLTHGICYTTALIVFCSHTSLQFFSFRTIP</sequence>
<protein>
    <submittedName>
        <fullName evidence="3">Uncharacterized protein</fullName>
    </submittedName>
</protein>
<dbReference type="Proteomes" id="UP000818029">
    <property type="component" value="Chromosome A13"/>
</dbReference>
<name>A0A1U8IBL1_GOSHI</name>
<feature type="region of interest" description="Disordered" evidence="1">
    <location>
        <begin position="1"/>
        <end position="66"/>
    </location>
</feature>
<feature type="compositionally biased region" description="Low complexity" evidence="1">
    <location>
        <begin position="27"/>
        <end position="38"/>
    </location>
</feature>
<evidence type="ECO:0000313" key="2">
    <source>
        <dbReference type="Proteomes" id="UP000818029"/>
    </source>
</evidence>
<proteinExistence type="predicted"/>
<keyword evidence="2" id="KW-1185">Reference proteome</keyword>
<reference evidence="3" key="2">
    <citation type="submission" date="2025-08" db="UniProtKB">
        <authorList>
            <consortium name="RefSeq"/>
        </authorList>
    </citation>
    <scope>IDENTIFICATION</scope>
</reference>
<dbReference type="KEGG" id="ghi:107894945"/>
<feature type="compositionally biased region" description="Basic residues" evidence="1">
    <location>
        <begin position="1"/>
        <end position="12"/>
    </location>
</feature>
<feature type="compositionally biased region" description="Polar residues" evidence="1">
    <location>
        <begin position="45"/>
        <end position="56"/>
    </location>
</feature>
<organism evidence="2 3">
    <name type="scientific">Gossypium hirsutum</name>
    <name type="common">Upland cotton</name>
    <name type="synonym">Gossypium mexicanum</name>
    <dbReference type="NCBI Taxonomy" id="3635"/>
    <lineage>
        <taxon>Eukaryota</taxon>
        <taxon>Viridiplantae</taxon>
        <taxon>Streptophyta</taxon>
        <taxon>Embryophyta</taxon>
        <taxon>Tracheophyta</taxon>
        <taxon>Spermatophyta</taxon>
        <taxon>Magnoliopsida</taxon>
        <taxon>eudicotyledons</taxon>
        <taxon>Gunneridae</taxon>
        <taxon>Pentapetalae</taxon>
        <taxon>rosids</taxon>
        <taxon>malvids</taxon>
        <taxon>Malvales</taxon>
        <taxon>Malvaceae</taxon>
        <taxon>Malvoideae</taxon>
        <taxon>Gossypium</taxon>
    </lineage>
</organism>
<reference evidence="2" key="1">
    <citation type="journal article" date="2020" name="Nat. Genet.">
        <title>Genomic diversifications of five Gossypium allopolyploid species and their impact on cotton improvement.</title>
        <authorList>
            <person name="Chen Z.J."/>
            <person name="Sreedasyam A."/>
            <person name="Ando A."/>
            <person name="Song Q."/>
            <person name="De Santiago L.M."/>
            <person name="Hulse-Kemp A.M."/>
            <person name="Ding M."/>
            <person name="Ye W."/>
            <person name="Kirkbride R.C."/>
            <person name="Jenkins J."/>
            <person name="Plott C."/>
            <person name="Lovell J."/>
            <person name="Lin Y.M."/>
            <person name="Vaughn R."/>
            <person name="Liu B."/>
            <person name="Simpson S."/>
            <person name="Scheffler B.E."/>
            <person name="Wen L."/>
            <person name="Saski C.A."/>
            <person name="Grover C.E."/>
            <person name="Hu G."/>
            <person name="Conover J.L."/>
            <person name="Carlson J.W."/>
            <person name="Shu S."/>
            <person name="Boston L.B."/>
            <person name="Williams M."/>
            <person name="Peterson D.G."/>
            <person name="McGee K."/>
            <person name="Jones D.C."/>
            <person name="Wendel J.F."/>
            <person name="Stelly D.M."/>
            <person name="Grimwood J."/>
            <person name="Schmutz J."/>
        </authorList>
    </citation>
    <scope>NUCLEOTIDE SEQUENCE [LARGE SCALE GENOMIC DNA]</scope>
    <source>
        <strain evidence="2">cv. TM-1</strain>
    </source>
</reference>
<evidence type="ECO:0000313" key="3">
    <source>
        <dbReference type="RefSeq" id="XP_016675595.1"/>
    </source>
</evidence>
<dbReference type="RefSeq" id="XP_016675595.1">
    <property type="nucleotide sequence ID" value="XM_016820106.2"/>
</dbReference>
<evidence type="ECO:0000256" key="1">
    <source>
        <dbReference type="SAM" id="MobiDB-lite"/>
    </source>
</evidence>
<dbReference type="GeneID" id="107894945"/>
<dbReference type="AlphaFoldDB" id="A0A1U8IBL1"/>
<accession>A0A1U8IBL1</accession>
<dbReference type="PaxDb" id="3635-A0A1U8IBL1"/>